<organism evidence="2 3">
    <name type="scientific">Daphnia magna</name>
    <dbReference type="NCBI Taxonomy" id="35525"/>
    <lineage>
        <taxon>Eukaryota</taxon>
        <taxon>Metazoa</taxon>
        <taxon>Ecdysozoa</taxon>
        <taxon>Arthropoda</taxon>
        <taxon>Crustacea</taxon>
        <taxon>Branchiopoda</taxon>
        <taxon>Diplostraca</taxon>
        <taxon>Cladocera</taxon>
        <taxon>Anomopoda</taxon>
        <taxon>Daphniidae</taxon>
        <taxon>Daphnia</taxon>
    </lineage>
</organism>
<comment type="caution">
    <text evidence="2">The sequence shown here is derived from an EMBL/GenBank/DDBJ whole genome shotgun (WGS) entry which is preliminary data.</text>
</comment>
<feature type="transmembrane region" description="Helical" evidence="1">
    <location>
        <begin position="12"/>
        <end position="29"/>
    </location>
</feature>
<dbReference type="EMBL" id="LRGB01000024">
    <property type="protein sequence ID" value="KZS21650.1"/>
    <property type="molecule type" value="Genomic_DNA"/>
</dbReference>
<keyword evidence="3" id="KW-1185">Reference proteome</keyword>
<evidence type="ECO:0000313" key="3">
    <source>
        <dbReference type="Proteomes" id="UP000076858"/>
    </source>
</evidence>
<protein>
    <submittedName>
        <fullName evidence="2">Uncharacterized protein</fullName>
    </submittedName>
</protein>
<evidence type="ECO:0000313" key="2">
    <source>
        <dbReference type="EMBL" id="KZS21650.1"/>
    </source>
</evidence>
<name>A0A162SV20_9CRUS</name>
<accession>A0A162SV20</accession>
<keyword evidence="1" id="KW-0472">Membrane</keyword>
<keyword evidence="1" id="KW-0812">Transmembrane</keyword>
<keyword evidence="1" id="KW-1133">Transmembrane helix</keyword>
<evidence type="ECO:0000256" key="1">
    <source>
        <dbReference type="SAM" id="Phobius"/>
    </source>
</evidence>
<sequence length="91" mass="11303">MIRGSRQVGWLFIFFLIFYYNFFVFKLLLEIRYRLWHHLSVYRHQTRVFPWRSKQKSGNRISDVGKPIEKQALRLKKTKNKKQKIGREMDR</sequence>
<dbReference type="Proteomes" id="UP000076858">
    <property type="component" value="Unassembled WGS sequence"/>
</dbReference>
<reference evidence="2 3" key="1">
    <citation type="submission" date="2016-03" db="EMBL/GenBank/DDBJ databases">
        <title>EvidentialGene: Evidence-directed Construction of Genes on Genomes.</title>
        <authorList>
            <person name="Gilbert D.G."/>
            <person name="Choi J.-H."/>
            <person name="Mockaitis K."/>
            <person name="Colbourne J."/>
            <person name="Pfrender M."/>
        </authorList>
    </citation>
    <scope>NUCLEOTIDE SEQUENCE [LARGE SCALE GENOMIC DNA]</scope>
    <source>
        <strain evidence="2 3">Xinb3</strain>
        <tissue evidence="2">Complete organism</tissue>
    </source>
</reference>
<dbReference type="AlphaFoldDB" id="A0A162SV20"/>
<gene>
    <name evidence="2" type="ORF">APZ42_011625</name>
</gene>
<proteinExistence type="predicted"/>